<keyword evidence="4" id="KW-1185">Reference proteome</keyword>
<reference evidence="3 4" key="1">
    <citation type="submission" date="2017-12" db="EMBL/GenBank/DDBJ databases">
        <title>Genome Sequence of a Multidrug-Resistant Candida haemulonii Isolate from a Patient with Chronic Leg Ulcers in Israel.</title>
        <authorList>
            <person name="Chow N.A."/>
            <person name="Gade L."/>
            <person name="Batra D."/>
            <person name="Rowe L.A."/>
            <person name="Ben-Ami R."/>
            <person name="Loparev V.N."/>
            <person name="Litvintseva A.P."/>
        </authorList>
    </citation>
    <scope>NUCLEOTIDE SEQUENCE [LARGE SCALE GENOMIC DNA]</scope>
    <source>
        <strain evidence="3 4">B11899</strain>
    </source>
</reference>
<gene>
    <name evidence="3" type="ORF">CXQ85_001812</name>
</gene>
<name>A0A2V1ARX5_9ASCO</name>
<dbReference type="Proteomes" id="UP000244309">
    <property type="component" value="Unassembled WGS sequence"/>
</dbReference>
<dbReference type="InterPro" id="IPR055264">
    <property type="entry name" value="BOD1/SHG1_dom"/>
</dbReference>
<feature type="domain" description="BOD1/SHG1" evidence="2">
    <location>
        <begin position="16"/>
        <end position="115"/>
    </location>
</feature>
<feature type="compositionally biased region" description="Basic and acidic residues" evidence="1">
    <location>
        <begin position="141"/>
        <end position="158"/>
    </location>
</feature>
<dbReference type="Pfam" id="PF05205">
    <property type="entry name" value="COMPASS-Shg1"/>
    <property type="match status" value="1"/>
</dbReference>
<dbReference type="AlphaFoldDB" id="A0A2V1ARX5"/>
<dbReference type="OrthoDB" id="5579731at2759"/>
<accession>A0A2V1ARX5</accession>
<dbReference type="STRING" id="45357.A0A2V1ARX5"/>
<feature type="region of interest" description="Disordered" evidence="1">
    <location>
        <begin position="141"/>
        <end position="230"/>
    </location>
</feature>
<dbReference type="RefSeq" id="XP_025340973.1">
    <property type="nucleotide sequence ID" value="XM_025485508.1"/>
</dbReference>
<feature type="compositionally biased region" description="Low complexity" evidence="1">
    <location>
        <begin position="169"/>
        <end position="179"/>
    </location>
</feature>
<sequence length="230" mass="26281">MANQSDLPQKIDNKYLTSIYKKNGSFDKQRKRLLENFKTSQTHSNLLLKLKLMVESKVKADPSILMKNKGKMAALIQGEIISNNSGSNILDIVDKDIQEKIIDSPEFHDSLKVELKDIRRKALGISDEDYAKQLEEEAKAAKEEAEKKQREQAEKEMAYKNNFKVKQLAAPPRVARPPRFNLPTRERDSYRGRAASGRHTDRYERGSSGPGWSQDDRNSKGRPSSGHMMY</sequence>
<comment type="caution">
    <text evidence="3">The sequence shown here is derived from an EMBL/GenBank/DDBJ whole genome shotgun (WGS) entry which is preliminary data.</text>
</comment>
<evidence type="ECO:0000313" key="4">
    <source>
        <dbReference type="Proteomes" id="UP000244309"/>
    </source>
</evidence>
<organism evidence="3 4">
    <name type="scientific">Candidozyma haemuli</name>
    <dbReference type="NCBI Taxonomy" id="45357"/>
    <lineage>
        <taxon>Eukaryota</taxon>
        <taxon>Fungi</taxon>
        <taxon>Dikarya</taxon>
        <taxon>Ascomycota</taxon>
        <taxon>Saccharomycotina</taxon>
        <taxon>Pichiomycetes</taxon>
        <taxon>Metschnikowiaceae</taxon>
        <taxon>Candidozyma</taxon>
    </lineage>
</organism>
<dbReference type="GeneID" id="37007143"/>
<evidence type="ECO:0000256" key="1">
    <source>
        <dbReference type="SAM" id="MobiDB-lite"/>
    </source>
</evidence>
<dbReference type="VEuPathDB" id="FungiDB:CXQ85_001812"/>
<evidence type="ECO:0000313" key="3">
    <source>
        <dbReference type="EMBL" id="PVH20033.1"/>
    </source>
</evidence>
<proteinExistence type="predicted"/>
<protein>
    <recommendedName>
        <fullName evidence="2">BOD1/SHG1 domain-containing protein</fullName>
    </recommendedName>
</protein>
<evidence type="ECO:0000259" key="2">
    <source>
        <dbReference type="Pfam" id="PF05205"/>
    </source>
</evidence>
<dbReference type="EMBL" id="PKFO01000003">
    <property type="protein sequence ID" value="PVH20033.1"/>
    <property type="molecule type" value="Genomic_DNA"/>
</dbReference>